<gene>
    <name evidence="1" type="ORF">PVAND_000448</name>
</gene>
<evidence type="ECO:0000313" key="2">
    <source>
        <dbReference type="Proteomes" id="UP001107558"/>
    </source>
</evidence>
<sequence length="217" mass="25540">MFTFYKFVEKAEKSAEFTLNNDDKTKLQMMTNYFDNIQSSKDKQKKAYEMITESNEEIENIVLIISMIANEYEQHYTTKKKGKASYLLGILITALNKSCIPWKKLVHLINSKNSDYRKCLESILGIKCFYELIVNSIDKYFKSLVQIEETYMIDPNHSENELKHLKNLQLSDILLIFHFIIHSDYSIEVSHKFFDENNDLNPAFVNFLKSSLKILDM</sequence>
<protein>
    <submittedName>
        <fullName evidence="1">Uncharacterized protein</fullName>
    </submittedName>
</protein>
<proteinExistence type="predicted"/>
<dbReference type="Proteomes" id="UP001107558">
    <property type="component" value="Chromosome 3"/>
</dbReference>
<accession>A0A9J6BKM9</accession>
<keyword evidence="2" id="KW-1185">Reference proteome</keyword>
<reference evidence="1" key="1">
    <citation type="submission" date="2021-03" db="EMBL/GenBank/DDBJ databases">
        <title>Chromosome level genome of the anhydrobiotic midge Polypedilum vanderplanki.</title>
        <authorList>
            <person name="Yoshida Y."/>
            <person name="Kikawada T."/>
            <person name="Gusev O."/>
        </authorList>
    </citation>
    <scope>NUCLEOTIDE SEQUENCE</scope>
    <source>
        <strain evidence="1">NIAS01</strain>
        <tissue evidence="1">Whole body or cell culture</tissue>
    </source>
</reference>
<name>A0A9J6BKM9_POLVA</name>
<comment type="caution">
    <text evidence="1">The sequence shown here is derived from an EMBL/GenBank/DDBJ whole genome shotgun (WGS) entry which is preliminary data.</text>
</comment>
<evidence type="ECO:0000313" key="1">
    <source>
        <dbReference type="EMBL" id="KAG5670167.1"/>
    </source>
</evidence>
<dbReference type="AlphaFoldDB" id="A0A9J6BKM9"/>
<organism evidence="1 2">
    <name type="scientific">Polypedilum vanderplanki</name>
    <name type="common">Sleeping chironomid midge</name>
    <dbReference type="NCBI Taxonomy" id="319348"/>
    <lineage>
        <taxon>Eukaryota</taxon>
        <taxon>Metazoa</taxon>
        <taxon>Ecdysozoa</taxon>
        <taxon>Arthropoda</taxon>
        <taxon>Hexapoda</taxon>
        <taxon>Insecta</taxon>
        <taxon>Pterygota</taxon>
        <taxon>Neoptera</taxon>
        <taxon>Endopterygota</taxon>
        <taxon>Diptera</taxon>
        <taxon>Nematocera</taxon>
        <taxon>Chironomoidea</taxon>
        <taxon>Chironomidae</taxon>
        <taxon>Chironominae</taxon>
        <taxon>Polypedilum</taxon>
        <taxon>Polypedilum</taxon>
    </lineage>
</organism>
<dbReference type="EMBL" id="JADBJN010000003">
    <property type="protein sequence ID" value="KAG5670167.1"/>
    <property type="molecule type" value="Genomic_DNA"/>
</dbReference>